<comment type="caution">
    <text evidence="5">The sequence shown here is derived from an EMBL/GenBank/DDBJ whole genome shotgun (WGS) entry which is preliminary data.</text>
</comment>
<evidence type="ECO:0000256" key="2">
    <source>
        <dbReference type="ARBA" id="ARBA00023125"/>
    </source>
</evidence>
<dbReference type="GO" id="GO:0003677">
    <property type="term" value="F:DNA binding"/>
    <property type="evidence" value="ECO:0007669"/>
    <property type="project" value="UniProtKB-KW"/>
</dbReference>
<dbReference type="InterPro" id="IPR000835">
    <property type="entry name" value="HTH_MarR-typ"/>
</dbReference>
<evidence type="ECO:0000313" key="5">
    <source>
        <dbReference type="EMBL" id="TDF93616.1"/>
    </source>
</evidence>
<keyword evidence="6" id="KW-1185">Reference proteome</keyword>
<sequence length="139" mass="15154">MSQVESTGELLMNAAKGLRRSYARVLAEWDVTLGQGRALRVVSTTPGVRISSVADVLGIAPRSATEVIDGLEARGLVSRAADPHDRRATSVLPTQEGLRVHRLIAEARERATVEYLSRLVPEDHEELRRLLGLLVHDGA</sequence>
<dbReference type="PROSITE" id="PS50995">
    <property type="entry name" value="HTH_MARR_2"/>
    <property type="match status" value="1"/>
</dbReference>
<dbReference type="AlphaFoldDB" id="A0A4R5KEG4"/>
<evidence type="ECO:0000256" key="1">
    <source>
        <dbReference type="ARBA" id="ARBA00023015"/>
    </source>
</evidence>
<dbReference type="EMBL" id="SMRU01000018">
    <property type="protein sequence ID" value="TDF93616.1"/>
    <property type="molecule type" value="Genomic_DNA"/>
</dbReference>
<evidence type="ECO:0000313" key="6">
    <source>
        <dbReference type="Proteomes" id="UP000295511"/>
    </source>
</evidence>
<feature type="domain" description="HTH marR-type" evidence="4">
    <location>
        <begin position="4"/>
        <end position="136"/>
    </location>
</feature>
<dbReference type="PANTHER" id="PTHR33164">
    <property type="entry name" value="TRANSCRIPTIONAL REGULATOR, MARR FAMILY"/>
    <property type="match status" value="1"/>
</dbReference>
<dbReference type="InterPro" id="IPR039422">
    <property type="entry name" value="MarR/SlyA-like"/>
</dbReference>
<dbReference type="PANTHER" id="PTHR33164:SF43">
    <property type="entry name" value="HTH-TYPE TRANSCRIPTIONAL REPRESSOR YETL"/>
    <property type="match status" value="1"/>
</dbReference>
<dbReference type="PRINTS" id="PR00598">
    <property type="entry name" value="HTHMARR"/>
</dbReference>
<evidence type="ECO:0000256" key="3">
    <source>
        <dbReference type="ARBA" id="ARBA00023163"/>
    </source>
</evidence>
<reference evidence="5 6" key="1">
    <citation type="submission" date="2019-03" db="EMBL/GenBank/DDBJ databases">
        <title>Whole genome sequence of Arthrobacter sp JH1-1.</title>
        <authorList>
            <person name="Trinh H.N."/>
        </authorList>
    </citation>
    <scope>NUCLEOTIDE SEQUENCE [LARGE SCALE GENOMIC DNA]</scope>
    <source>
        <strain evidence="5 6">JH1-1</strain>
    </source>
</reference>
<proteinExistence type="predicted"/>
<dbReference type="PROSITE" id="PS01117">
    <property type="entry name" value="HTH_MARR_1"/>
    <property type="match status" value="1"/>
</dbReference>
<keyword evidence="3" id="KW-0804">Transcription</keyword>
<gene>
    <name evidence="5" type="ORF">E1809_15365</name>
</gene>
<dbReference type="Gene3D" id="1.10.10.10">
    <property type="entry name" value="Winged helix-like DNA-binding domain superfamily/Winged helix DNA-binding domain"/>
    <property type="match status" value="1"/>
</dbReference>
<dbReference type="GO" id="GO:0003700">
    <property type="term" value="F:DNA-binding transcription factor activity"/>
    <property type="evidence" value="ECO:0007669"/>
    <property type="project" value="InterPro"/>
</dbReference>
<dbReference type="GO" id="GO:0006950">
    <property type="term" value="P:response to stress"/>
    <property type="evidence" value="ECO:0007669"/>
    <property type="project" value="TreeGrafter"/>
</dbReference>
<keyword evidence="1" id="KW-0805">Transcription regulation</keyword>
<dbReference type="Pfam" id="PF01047">
    <property type="entry name" value="MarR"/>
    <property type="match status" value="1"/>
</dbReference>
<dbReference type="InterPro" id="IPR036388">
    <property type="entry name" value="WH-like_DNA-bd_sf"/>
</dbReference>
<organism evidence="5 6">
    <name type="scientific">Arthrobacter terricola</name>
    <dbReference type="NCBI Taxonomy" id="2547396"/>
    <lineage>
        <taxon>Bacteria</taxon>
        <taxon>Bacillati</taxon>
        <taxon>Actinomycetota</taxon>
        <taxon>Actinomycetes</taxon>
        <taxon>Micrococcales</taxon>
        <taxon>Micrococcaceae</taxon>
        <taxon>Arthrobacter</taxon>
    </lineage>
</organism>
<evidence type="ECO:0000259" key="4">
    <source>
        <dbReference type="PROSITE" id="PS50995"/>
    </source>
</evidence>
<dbReference type="Proteomes" id="UP000295511">
    <property type="component" value="Unassembled WGS sequence"/>
</dbReference>
<dbReference type="OrthoDB" id="9815567at2"/>
<protein>
    <submittedName>
        <fullName evidence="5">MarR family transcriptional regulator</fullName>
    </submittedName>
</protein>
<dbReference type="SMART" id="SM00347">
    <property type="entry name" value="HTH_MARR"/>
    <property type="match status" value="1"/>
</dbReference>
<accession>A0A4R5KEG4</accession>
<name>A0A4R5KEG4_9MICC</name>
<dbReference type="InterPro" id="IPR036390">
    <property type="entry name" value="WH_DNA-bd_sf"/>
</dbReference>
<dbReference type="SUPFAM" id="SSF46785">
    <property type="entry name" value="Winged helix' DNA-binding domain"/>
    <property type="match status" value="1"/>
</dbReference>
<dbReference type="InterPro" id="IPR023187">
    <property type="entry name" value="Tscrpt_reg_MarR-type_CS"/>
</dbReference>
<keyword evidence="2" id="KW-0238">DNA-binding</keyword>